<evidence type="ECO:0000313" key="1">
    <source>
        <dbReference type="EMBL" id="JAD68309.1"/>
    </source>
</evidence>
<protein>
    <submittedName>
        <fullName evidence="1">Uncharacterized protein</fullName>
    </submittedName>
</protein>
<name>A0A0A9BW82_ARUDO</name>
<reference evidence="1" key="2">
    <citation type="journal article" date="2015" name="Data Brief">
        <title>Shoot transcriptome of the giant reed, Arundo donax.</title>
        <authorList>
            <person name="Barrero R.A."/>
            <person name="Guerrero F.D."/>
            <person name="Moolhuijzen P."/>
            <person name="Goolsby J.A."/>
            <person name="Tidwell J."/>
            <person name="Bellgard S.E."/>
            <person name="Bellgard M.I."/>
        </authorList>
    </citation>
    <scope>NUCLEOTIDE SEQUENCE</scope>
    <source>
        <tissue evidence="1">Shoot tissue taken approximately 20 cm above the soil surface</tissue>
    </source>
</reference>
<reference evidence="1" key="1">
    <citation type="submission" date="2014-09" db="EMBL/GenBank/DDBJ databases">
        <authorList>
            <person name="Magalhaes I.L.F."/>
            <person name="Oliveira U."/>
            <person name="Santos F.R."/>
            <person name="Vidigal T.H.D.A."/>
            <person name="Brescovit A.D."/>
            <person name="Santos A.J."/>
        </authorList>
    </citation>
    <scope>NUCLEOTIDE SEQUENCE</scope>
    <source>
        <tissue evidence="1">Shoot tissue taken approximately 20 cm above the soil surface</tissue>
    </source>
</reference>
<dbReference type="AlphaFoldDB" id="A0A0A9BW82"/>
<sequence length="40" mass="4531">MQSYVSGGCKSMARDLLDRFLLESGINEFVDVSEVEKFVM</sequence>
<proteinExistence type="predicted"/>
<organism evidence="1">
    <name type="scientific">Arundo donax</name>
    <name type="common">Giant reed</name>
    <name type="synonym">Donax arundinaceus</name>
    <dbReference type="NCBI Taxonomy" id="35708"/>
    <lineage>
        <taxon>Eukaryota</taxon>
        <taxon>Viridiplantae</taxon>
        <taxon>Streptophyta</taxon>
        <taxon>Embryophyta</taxon>
        <taxon>Tracheophyta</taxon>
        <taxon>Spermatophyta</taxon>
        <taxon>Magnoliopsida</taxon>
        <taxon>Liliopsida</taxon>
        <taxon>Poales</taxon>
        <taxon>Poaceae</taxon>
        <taxon>PACMAD clade</taxon>
        <taxon>Arundinoideae</taxon>
        <taxon>Arundineae</taxon>
        <taxon>Arundo</taxon>
    </lineage>
</organism>
<accession>A0A0A9BW82</accession>
<dbReference type="EMBL" id="GBRH01229586">
    <property type="protein sequence ID" value="JAD68309.1"/>
    <property type="molecule type" value="Transcribed_RNA"/>
</dbReference>